<proteinExistence type="predicted"/>
<evidence type="ECO:0000256" key="3">
    <source>
        <dbReference type="ARBA" id="ARBA00023163"/>
    </source>
</evidence>
<dbReference type="GO" id="GO:0003700">
    <property type="term" value="F:DNA-binding transcription factor activity"/>
    <property type="evidence" value="ECO:0007669"/>
    <property type="project" value="InterPro"/>
</dbReference>
<dbReference type="InterPro" id="IPR008920">
    <property type="entry name" value="TF_FadR/GntR_C"/>
</dbReference>
<geneLocation type="plasmid" evidence="5">
    <name>unnamed</name>
</geneLocation>
<dbReference type="InterPro" id="IPR000524">
    <property type="entry name" value="Tscrpt_reg_HTH_GntR"/>
</dbReference>
<organism evidence="5 6">
    <name type="scientific">Azospirillum brasilense</name>
    <dbReference type="NCBI Taxonomy" id="192"/>
    <lineage>
        <taxon>Bacteria</taxon>
        <taxon>Pseudomonadati</taxon>
        <taxon>Pseudomonadota</taxon>
        <taxon>Alphaproteobacteria</taxon>
        <taxon>Rhodospirillales</taxon>
        <taxon>Azospirillaceae</taxon>
        <taxon>Azospirillum</taxon>
    </lineage>
</organism>
<name>A0A235HAA1_AZOBR</name>
<evidence type="ECO:0000256" key="2">
    <source>
        <dbReference type="ARBA" id="ARBA00023125"/>
    </source>
</evidence>
<dbReference type="PANTHER" id="PTHR43537">
    <property type="entry name" value="TRANSCRIPTIONAL REGULATOR, GNTR FAMILY"/>
    <property type="match status" value="1"/>
</dbReference>
<sequence>MTMPDGIERLPNDRSRKRVGSDLLAANVHGWLRSKILTFEIKPGTRLVEDEISASMNVGRTPVREALLRLQGEGLVSREKGWVVESTDAASIDHVFASRVAIEGYATHVAALRATPADIRELRALAEEMDGFEAMGRAQLNLLNRRFHERIVGLSGNPFFVEMHERTQFHYWNMRLPVLFTREQAVVANEQHKRIIDALEACDPDAAERHAREHVETTHRIVRDALDG</sequence>
<feature type="domain" description="HTH gntR-type" evidence="4">
    <location>
        <begin position="22"/>
        <end position="92"/>
    </location>
</feature>
<dbReference type="Pfam" id="PF00392">
    <property type="entry name" value="GntR"/>
    <property type="match status" value="1"/>
</dbReference>
<dbReference type="SUPFAM" id="SSF48008">
    <property type="entry name" value="GntR ligand-binding domain-like"/>
    <property type="match status" value="1"/>
</dbReference>
<dbReference type="InterPro" id="IPR036390">
    <property type="entry name" value="WH_DNA-bd_sf"/>
</dbReference>
<dbReference type="Gene3D" id="1.10.10.10">
    <property type="entry name" value="Winged helix-like DNA-binding domain superfamily/Winged helix DNA-binding domain"/>
    <property type="match status" value="1"/>
</dbReference>
<dbReference type="Pfam" id="PF07729">
    <property type="entry name" value="FCD"/>
    <property type="match status" value="1"/>
</dbReference>
<dbReference type="GO" id="GO:0003677">
    <property type="term" value="F:DNA binding"/>
    <property type="evidence" value="ECO:0007669"/>
    <property type="project" value="UniProtKB-KW"/>
</dbReference>
<evidence type="ECO:0000313" key="6">
    <source>
        <dbReference type="Proteomes" id="UP000215367"/>
    </source>
</evidence>
<evidence type="ECO:0000313" key="5">
    <source>
        <dbReference type="EMBL" id="OYD82433.1"/>
    </source>
</evidence>
<evidence type="ECO:0000259" key="4">
    <source>
        <dbReference type="PROSITE" id="PS50949"/>
    </source>
</evidence>
<dbReference type="EMBL" id="NOWT01000022">
    <property type="protein sequence ID" value="OYD82433.1"/>
    <property type="molecule type" value="Genomic_DNA"/>
</dbReference>
<dbReference type="Proteomes" id="UP000215367">
    <property type="component" value="Unassembled WGS sequence"/>
</dbReference>
<dbReference type="SMART" id="SM00895">
    <property type="entry name" value="FCD"/>
    <property type="match status" value="1"/>
</dbReference>
<dbReference type="CDD" id="cd07377">
    <property type="entry name" value="WHTH_GntR"/>
    <property type="match status" value="1"/>
</dbReference>
<dbReference type="SUPFAM" id="SSF46785">
    <property type="entry name" value="Winged helix' DNA-binding domain"/>
    <property type="match status" value="1"/>
</dbReference>
<gene>
    <name evidence="5" type="ORF">CHT98_21050</name>
</gene>
<dbReference type="AlphaFoldDB" id="A0A235HAA1"/>
<protein>
    <recommendedName>
        <fullName evidence="4">HTH gntR-type domain-containing protein</fullName>
    </recommendedName>
</protein>
<dbReference type="InterPro" id="IPR011711">
    <property type="entry name" value="GntR_C"/>
</dbReference>
<dbReference type="SMART" id="SM00345">
    <property type="entry name" value="HTH_GNTR"/>
    <property type="match status" value="1"/>
</dbReference>
<dbReference type="PROSITE" id="PS50949">
    <property type="entry name" value="HTH_GNTR"/>
    <property type="match status" value="1"/>
</dbReference>
<keyword evidence="1" id="KW-0805">Transcription regulation</keyword>
<comment type="caution">
    <text evidence="5">The sequence shown here is derived from an EMBL/GenBank/DDBJ whole genome shotgun (WGS) entry which is preliminary data.</text>
</comment>
<keyword evidence="2" id="KW-0238">DNA-binding</keyword>
<keyword evidence="5" id="KW-0614">Plasmid</keyword>
<accession>A0A235HAA1</accession>
<evidence type="ECO:0000256" key="1">
    <source>
        <dbReference type="ARBA" id="ARBA00023015"/>
    </source>
</evidence>
<keyword evidence="3" id="KW-0804">Transcription</keyword>
<dbReference type="PANTHER" id="PTHR43537:SF45">
    <property type="entry name" value="GNTR FAMILY REGULATORY PROTEIN"/>
    <property type="match status" value="1"/>
</dbReference>
<dbReference type="Gene3D" id="1.20.120.530">
    <property type="entry name" value="GntR ligand-binding domain-like"/>
    <property type="match status" value="1"/>
</dbReference>
<reference evidence="5 6" key="1">
    <citation type="submission" date="2017-07" db="EMBL/GenBank/DDBJ databases">
        <title>Whole genome sequence of Azospirillum brasilense 2A1, a potential biofertilizer strain.</title>
        <authorList>
            <person name="Fontana C.A."/>
            <person name="Toffoli L.M."/>
            <person name="Salazar S.M."/>
            <person name="Puglisi E."/>
            <person name="Pedraza R."/>
            <person name="Bassi D."/>
            <person name="Cocconcelli P.S."/>
        </authorList>
    </citation>
    <scope>NUCLEOTIDE SEQUENCE [LARGE SCALE GENOMIC DNA]</scope>
    <source>
        <strain evidence="5 6">2A1</strain>
        <plasmid evidence="5">unnamed</plasmid>
    </source>
</reference>
<dbReference type="InterPro" id="IPR036388">
    <property type="entry name" value="WH-like_DNA-bd_sf"/>
</dbReference>